<reference evidence="3" key="1">
    <citation type="journal article" date="2014" name="Front. Microbiol.">
        <title>High frequency of phylogenetically diverse reductive dehalogenase-homologous genes in deep subseafloor sedimentary metagenomes.</title>
        <authorList>
            <person name="Kawai M."/>
            <person name="Futagami T."/>
            <person name="Toyoda A."/>
            <person name="Takaki Y."/>
            <person name="Nishi S."/>
            <person name="Hori S."/>
            <person name="Arai W."/>
            <person name="Tsubouchi T."/>
            <person name="Morono Y."/>
            <person name="Uchiyama I."/>
            <person name="Ito T."/>
            <person name="Fujiyama A."/>
            <person name="Inagaki F."/>
            <person name="Takami H."/>
        </authorList>
    </citation>
    <scope>NUCLEOTIDE SEQUENCE</scope>
    <source>
        <strain evidence="3">Expedition CK06-06</strain>
    </source>
</reference>
<dbReference type="GO" id="GO:0022857">
    <property type="term" value="F:transmembrane transporter activity"/>
    <property type="evidence" value="ECO:0007669"/>
    <property type="project" value="InterPro"/>
</dbReference>
<evidence type="ECO:0000256" key="1">
    <source>
        <dbReference type="SAM" id="Phobius"/>
    </source>
</evidence>
<dbReference type="InterPro" id="IPR020846">
    <property type="entry name" value="MFS_dom"/>
</dbReference>
<feature type="transmembrane region" description="Helical" evidence="1">
    <location>
        <begin position="228"/>
        <end position="247"/>
    </location>
</feature>
<proteinExistence type="predicted"/>
<feature type="non-terminal residue" evidence="3">
    <location>
        <position position="1"/>
    </location>
</feature>
<feature type="domain" description="Major facilitator superfamily (MFS) profile" evidence="2">
    <location>
        <begin position="1"/>
        <end position="249"/>
    </location>
</feature>
<keyword evidence="1" id="KW-0812">Transmembrane</keyword>
<gene>
    <name evidence="3" type="ORF">S01H1_66954</name>
</gene>
<name>X0XDE6_9ZZZZ</name>
<feature type="transmembrane region" description="Helical" evidence="1">
    <location>
        <begin position="108"/>
        <end position="127"/>
    </location>
</feature>
<sequence length="249" mass="26806">PFADWLIASHGWRNAFSIMGIGSLVIVVLTAQLFQRDPSQMGLLPDGAKMEGEEVSTPNDKGLTFRQAISTNQFWIANLMLFSFGFCMFTLVVHIVPHATDLSISSSTAAKILGLIGGVVIIGRLLLGMLADRSGSRRIFIIGFVLIPIGFFWLVPATEAWMLFLFAATFGFAQGGMGAAESPLVAEIFGLRSHGLIYGVMGLGFMTGAAAGPWLAGYIFDITESYKMAFAVCAAISLMGLFFTMLLKP</sequence>
<evidence type="ECO:0000259" key="2">
    <source>
        <dbReference type="PROSITE" id="PS50850"/>
    </source>
</evidence>
<dbReference type="Pfam" id="PF07690">
    <property type="entry name" value="MFS_1"/>
    <property type="match status" value="1"/>
</dbReference>
<keyword evidence="1" id="KW-1133">Transmembrane helix</keyword>
<dbReference type="Gene3D" id="1.20.1250.20">
    <property type="entry name" value="MFS general substrate transporter like domains"/>
    <property type="match status" value="1"/>
</dbReference>
<accession>X0XDE6</accession>
<dbReference type="PROSITE" id="PS50850">
    <property type="entry name" value="MFS"/>
    <property type="match status" value="1"/>
</dbReference>
<feature type="transmembrane region" description="Helical" evidence="1">
    <location>
        <begin position="74"/>
        <end position="96"/>
    </location>
</feature>
<feature type="transmembrane region" description="Helical" evidence="1">
    <location>
        <begin position="139"/>
        <end position="155"/>
    </location>
</feature>
<dbReference type="InterPro" id="IPR036259">
    <property type="entry name" value="MFS_trans_sf"/>
</dbReference>
<comment type="caution">
    <text evidence="3">The sequence shown here is derived from an EMBL/GenBank/DDBJ whole genome shotgun (WGS) entry which is preliminary data.</text>
</comment>
<dbReference type="PANTHER" id="PTHR11360">
    <property type="entry name" value="MONOCARBOXYLATE TRANSPORTER"/>
    <property type="match status" value="1"/>
</dbReference>
<dbReference type="InterPro" id="IPR011701">
    <property type="entry name" value="MFS"/>
</dbReference>
<feature type="transmembrane region" description="Helical" evidence="1">
    <location>
        <begin position="15"/>
        <end position="34"/>
    </location>
</feature>
<dbReference type="PANTHER" id="PTHR11360:SF284">
    <property type="entry name" value="EG:103B4.3 PROTEIN-RELATED"/>
    <property type="match status" value="1"/>
</dbReference>
<keyword evidence="1" id="KW-0472">Membrane</keyword>
<evidence type="ECO:0000313" key="3">
    <source>
        <dbReference type="EMBL" id="GAG34688.1"/>
    </source>
</evidence>
<protein>
    <recommendedName>
        <fullName evidence="2">Major facilitator superfamily (MFS) profile domain-containing protein</fullName>
    </recommendedName>
</protein>
<feature type="transmembrane region" description="Helical" evidence="1">
    <location>
        <begin position="196"/>
        <end position="216"/>
    </location>
</feature>
<dbReference type="AlphaFoldDB" id="X0XDE6"/>
<dbReference type="SUPFAM" id="SSF103473">
    <property type="entry name" value="MFS general substrate transporter"/>
    <property type="match status" value="1"/>
</dbReference>
<dbReference type="EMBL" id="BARS01044296">
    <property type="protein sequence ID" value="GAG34688.1"/>
    <property type="molecule type" value="Genomic_DNA"/>
</dbReference>
<feature type="non-terminal residue" evidence="3">
    <location>
        <position position="249"/>
    </location>
</feature>
<dbReference type="InterPro" id="IPR050327">
    <property type="entry name" value="Proton-linked_MCT"/>
</dbReference>
<organism evidence="3">
    <name type="scientific">marine sediment metagenome</name>
    <dbReference type="NCBI Taxonomy" id="412755"/>
    <lineage>
        <taxon>unclassified sequences</taxon>
        <taxon>metagenomes</taxon>
        <taxon>ecological metagenomes</taxon>
    </lineage>
</organism>